<keyword evidence="2" id="KW-1185">Reference proteome</keyword>
<dbReference type="Gene3D" id="3.40.50.1240">
    <property type="entry name" value="Phosphoglycerate mutase-like"/>
    <property type="match status" value="1"/>
</dbReference>
<dbReference type="EMBL" id="JWZX01001269">
    <property type="protein sequence ID" value="KOO34282.1"/>
    <property type="molecule type" value="Genomic_DNA"/>
</dbReference>
<organism evidence="1 2">
    <name type="scientific">Chrysochromulina tobinii</name>
    <dbReference type="NCBI Taxonomy" id="1460289"/>
    <lineage>
        <taxon>Eukaryota</taxon>
        <taxon>Haptista</taxon>
        <taxon>Haptophyta</taxon>
        <taxon>Prymnesiophyceae</taxon>
        <taxon>Prymnesiales</taxon>
        <taxon>Chrysochromulinaceae</taxon>
        <taxon>Chrysochromulina</taxon>
    </lineage>
</organism>
<dbReference type="Proteomes" id="UP000037460">
    <property type="component" value="Unassembled WGS sequence"/>
</dbReference>
<protein>
    <recommendedName>
        <fullName evidence="3">Phosphohistidine phosphatase SixA</fullName>
    </recommendedName>
</protein>
<comment type="caution">
    <text evidence="1">The sequence shown here is derived from an EMBL/GenBank/DDBJ whole genome shotgun (WGS) entry which is preliminary data.</text>
</comment>
<dbReference type="InterPro" id="IPR029033">
    <property type="entry name" value="His_PPase_superfam"/>
</dbReference>
<evidence type="ECO:0000313" key="1">
    <source>
        <dbReference type="EMBL" id="KOO34282.1"/>
    </source>
</evidence>
<evidence type="ECO:0000313" key="2">
    <source>
        <dbReference type="Proteomes" id="UP000037460"/>
    </source>
</evidence>
<proteinExistence type="predicted"/>
<reference evidence="2" key="1">
    <citation type="journal article" date="2015" name="PLoS Genet.">
        <title>Genome Sequence and Transcriptome Analyses of Chrysochromulina tobin: Metabolic Tools for Enhanced Algal Fitness in the Prominent Order Prymnesiales (Haptophyceae).</title>
        <authorList>
            <person name="Hovde B.T."/>
            <person name="Deodato C.R."/>
            <person name="Hunsperger H.M."/>
            <person name="Ryken S.A."/>
            <person name="Yost W."/>
            <person name="Jha R.K."/>
            <person name="Patterson J."/>
            <person name="Monnat R.J. Jr."/>
            <person name="Barlow S.B."/>
            <person name="Starkenburg S.R."/>
            <person name="Cattolico R.A."/>
        </authorList>
    </citation>
    <scope>NUCLEOTIDE SEQUENCE</scope>
    <source>
        <strain evidence="2">CCMP291</strain>
    </source>
</reference>
<dbReference type="AlphaFoldDB" id="A0A0M0K6N3"/>
<sequence>MGDRRALVLLRHGTPLEEAVDPARHLSDAGKAQAAFAANGLCAYLELPSTFVPMAYGEPCPVAIFHSGKERAAQTAKIVNDGLSAAKCETTLTENVAALKPDAAPDAALALVAATSTPLTVLVGHLPNLHQIATNLGIVIGADAFAPCGGVVLEANGNGGWMLAHHIVPEQEKKDWWRHGVSVHIRADETGCEDVEPVTQTAGHKCPCTECTCGPDCKCAPGQPGCDPCCAWQKAKS</sequence>
<accession>A0A0M0K6N3</accession>
<name>A0A0M0K6N3_9EUKA</name>
<dbReference type="SUPFAM" id="SSF53254">
    <property type="entry name" value="Phosphoglycerate mutase-like"/>
    <property type="match status" value="1"/>
</dbReference>
<gene>
    <name evidence="1" type="ORF">Ctob_010891</name>
</gene>
<evidence type="ECO:0008006" key="3">
    <source>
        <dbReference type="Google" id="ProtNLM"/>
    </source>
</evidence>